<gene>
    <name evidence="1" type="ORF">DQX05_13470</name>
</gene>
<dbReference type="AlphaFoldDB" id="A0A3A3GHB8"/>
<organism evidence="1 2">
    <name type="scientific">Paenibacillus thiaminolyticus</name>
    <name type="common">Bacillus thiaminolyticus</name>
    <dbReference type="NCBI Taxonomy" id="49283"/>
    <lineage>
        <taxon>Bacteria</taxon>
        <taxon>Bacillati</taxon>
        <taxon>Bacillota</taxon>
        <taxon>Bacilli</taxon>
        <taxon>Bacillales</taxon>
        <taxon>Paenibacillaceae</taxon>
        <taxon>Paenibacillus</taxon>
    </lineage>
</organism>
<reference evidence="1 2" key="1">
    <citation type="submission" date="2018-09" db="EMBL/GenBank/DDBJ databases">
        <title>Paenibacillus SK2017-BO5.</title>
        <authorList>
            <person name="Piskunova J.V."/>
            <person name="Dubiley S.A."/>
            <person name="Severinov K.V."/>
        </authorList>
    </citation>
    <scope>NUCLEOTIDE SEQUENCE [LARGE SCALE GENOMIC DNA]</scope>
    <source>
        <strain evidence="1 2">BO5</strain>
    </source>
</reference>
<dbReference type="EMBL" id="QYZD01000011">
    <property type="protein sequence ID" value="RJG23262.1"/>
    <property type="molecule type" value="Genomic_DNA"/>
</dbReference>
<evidence type="ECO:0000313" key="2">
    <source>
        <dbReference type="Proteomes" id="UP000266177"/>
    </source>
</evidence>
<name>A0A3A3GHB8_PANTH</name>
<comment type="caution">
    <text evidence="1">The sequence shown here is derived from an EMBL/GenBank/DDBJ whole genome shotgun (WGS) entry which is preliminary data.</text>
</comment>
<accession>A0A3A3GHB8</accession>
<evidence type="ECO:0000313" key="1">
    <source>
        <dbReference type="EMBL" id="RJG23262.1"/>
    </source>
</evidence>
<sequence length="73" mass="8486">MVRRLIRKAVTLQPLLQRPFEMLRIERDPERIQQGACGRSWPILRNDTGQQRGHVPAPLPDWLNLIPAYECLG</sequence>
<proteinExistence type="predicted"/>
<dbReference type="Proteomes" id="UP000266177">
    <property type="component" value="Unassembled WGS sequence"/>
</dbReference>
<protein>
    <submittedName>
        <fullName evidence="1">Uncharacterized protein</fullName>
    </submittedName>
</protein>